<protein>
    <submittedName>
        <fullName evidence="6">Ketoacyl-ACP synthase III</fullName>
    </submittedName>
</protein>
<evidence type="ECO:0000259" key="5">
    <source>
        <dbReference type="Pfam" id="PF08545"/>
    </source>
</evidence>
<dbReference type="Pfam" id="PF08545">
    <property type="entry name" value="ACP_syn_III"/>
    <property type="match status" value="1"/>
</dbReference>
<evidence type="ECO:0000256" key="3">
    <source>
        <dbReference type="SAM" id="Phobius"/>
    </source>
</evidence>
<dbReference type="SUPFAM" id="SSF53901">
    <property type="entry name" value="Thiolase-like"/>
    <property type="match status" value="2"/>
</dbReference>
<keyword evidence="3" id="KW-1133">Transmembrane helix</keyword>
<reference evidence="6 7" key="1">
    <citation type="submission" date="2023-04" db="EMBL/GenBank/DDBJ databases">
        <title>Clostridium tannerae sp. nov., isolated from the fecal material of an alpaca.</title>
        <authorList>
            <person name="Miller S."/>
            <person name="Hendry M."/>
            <person name="King J."/>
            <person name="Sankaranarayanan K."/>
            <person name="Lawson P.A."/>
        </authorList>
    </citation>
    <scope>NUCLEOTIDE SEQUENCE [LARGE SCALE GENOMIC DNA]</scope>
    <source>
        <strain evidence="6 7">A1-XYC3</strain>
    </source>
</reference>
<dbReference type="Gene3D" id="3.40.47.10">
    <property type="match status" value="1"/>
</dbReference>
<name>A0ABU4JXF7_9CLOT</name>
<proteinExistence type="predicted"/>
<dbReference type="RefSeq" id="WP_318799069.1">
    <property type="nucleotide sequence ID" value="NZ_JARUJP010000029.1"/>
</dbReference>
<dbReference type="InterPro" id="IPR013751">
    <property type="entry name" value="ACP_syn_III_N"/>
</dbReference>
<dbReference type="InterPro" id="IPR016039">
    <property type="entry name" value="Thiolase-like"/>
</dbReference>
<feature type="domain" description="Beta-ketoacyl-[acyl-carrier-protein] synthase III N-terminal" evidence="5">
    <location>
        <begin position="113"/>
        <end position="193"/>
    </location>
</feature>
<keyword evidence="3" id="KW-0812">Transmembrane</keyword>
<dbReference type="Proteomes" id="UP001281656">
    <property type="component" value="Unassembled WGS sequence"/>
</dbReference>
<dbReference type="PANTHER" id="PTHR34069">
    <property type="entry name" value="3-OXOACYL-[ACYL-CARRIER-PROTEIN] SYNTHASE 3"/>
    <property type="match status" value="1"/>
</dbReference>
<evidence type="ECO:0000256" key="1">
    <source>
        <dbReference type="ARBA" id="ARBA00022679"/>
    </source>
</evidence>
<sequence length="333" mass="37713">MFHNVNIINTGIYHPSCAIHNSFFIEHFNKMNIKVDKLMNTLGREVRYLAKEGTESSITMATEAAKEVLRKSCLDAKNIDMLVFVSDTPEYTYPSNALIIQNQLGAKNAHVVFDMNSNCIGMLSALDNVSRYLQANPSIKYALITSGVMVSNIVRKDDPITYPNFSDGGAAIILKNEKSEDRIGFIDANYYTDSSLYYTVNYPAVGFSHIFDNKISDEDKKLKFLSHDVSYFSDIWKDTIKSLLDRNKLDINEIDHYIFSQFNKSEIEETLVKLKVNLDKYTFVGYKYGYTGATSPIFALDEALKTNVVKRGMKVIFCSVGIGFTMCAVLYQF</sequence>
<keyword evidence="1" id="KW-0808">Transferase</keyword>
<dbReference type="PANTHER" id="PTHR34069:SF2">
    <property type="entry name" value="BETA-KETOACYL-[ACYL-CARRIER-PROTEIN] SYNTHASE III"/>
    <property type="match status" value="1"/>
</dbReference>
<evidence type="ECO:0000313" key="6">
    <source>
        <dbReference type="EMBL" id="MDW8802834.1"/>
    </source>
</evidence>
<organism evidence="6 7">
    <name type="scientific">Clostridium tanneri</name>
    <dbReference type="NCBI Taxonomy" id="3037988"/>
    <lineage>
        <taxon>Bacteria</taxon>
        <taxon>Bacillati</taxon>
        <taxon>Bacillota</taxon>
        <taxon>Clostridia</taxon>
        <taxon>Eubacteriales</taxon>
        <taxon>Clostridiaceae</taxon>
        <taxon>Clostridium</taxon>
    </lineage>
</organism>
<evidence type="ECO:0000256" key="2">
    <source>
        <dbReference type="ARBA" id="ARBA00023315"/>
    </source>
</evidence>
<dbReference type="Pfam" id="PF08541">
    <property type="entry name" value="ACP_syn_III_C"/>
    <property type="match status" value="1"/>
</dbReference>
<gene>
    <name evidence="6" type="ORF">P8V03_16940</name>
</gene>
<accession>A0ABU4JXF7</accession>
<dbReference type="EMBL" id="JARUJP010000029">
    <property type="protein sequence ID" value="MDW8802834.1"/>
    <property type="molecule type" value="Genomic_DNA"/>
</dbReference>
<keyword evidence="7" id="KW-1185">Reference proteome</keyword>
<evidence type="ECO:0000313" key="7">
    <source>
        <dbReference type="Proteomes" id="UP001281656"/>
    </source>
</evidence>
<feature type="transmembrane region" description="Helical" evidence="3">
    <location>
        <begin position="315"/>
        <end position="332"/>
    </location>
</feature>
<feature type="domain" description="Beta-ketoacyl-[acyl-carrier-protein] synthase III C-terminal" evidence="4">
    <location>
        <begin position="244"/>
        <end position="332"/>
    </location>
</feature>
<evidence type="ECO:0000259" key="4">
    <source>
        <dbReference type="Pfam" id="PF08541"/>
    </source>
</evidence>
<keyword evidence="3" id="KW-0472">Membrane</keyword>
<dbReference type="CDD" id="cd00830">
    <property type="entry name" value="KAS_III"/>
    <property type="match status" value="1"/>
</dbReference>
<dbReference type="InterPro" id="IPR013747">
    <property type="entry name" value="ACP_syn_III_C"/>
</dbReference>
<keyword evidence="2" id="KW-0012">Acyltransferase</keyword>
<comment type="caution">
    <text evidence="6">The sequence shown here is derived from an EMBL/GenBank/DDBJ whole genome shotgun (WGS) entry which is preliminary data.</text>
</comment>